<accession>A0A8S1IPL1</accession>
<comment type="caution">
    <text evidence="2">The sequence shown here is derived from an EMBL/GenBank/DDBJ whole genome shotgun (WGS) entry which is preliminary data.</text>
</comment>
<evidence type="ECO:0000313" key="2">
    <source>
        <dbReference type="EMBL" id="CAD7696730.1"/>
    </source>
</evidence>
<protein>
    <submittedName>
        <fullName evidence="2">Uncharacterized protein</fullName>
    </submittedName>
</protein>
<dbReference type="AlphaFoldDB" id="A0A8S1IPL1"/>
<proteinExistence type="predicted"/>
<evidence type="ECO:0000313" key="3">
    <source>
        <dbReference type="Proteomes" id="UP000708148"/>
    </source>
</evidence>
<reference evidence="2" key="1">
    <citation type="submission" date="2020-12" db="EMBL/GenBank/DDBJ databases">
        <authorList>
            <person name="Iha C."/>
        </authorList>
    </citation>
    <scope>NUCLEOTIDE SEQUENCE</scope>
</reference>
<evidence type="ECO:0000256" key="1">
    <source>
        <dbReference type="SAM" id="MobiDB-lite"/>
    </source>
</evidence>
<name>A0A8S1IPL1_9CHLO</name>
<sequence>MEKFNWNVEVTEDRGFMATSEFVTGPQPGGTDPRISDASSASPTPLLVHAARLLEGRICVSGRCGQGLSHVPTAALIDVQCVASGLPTAFSCEAICEDWAGLWRMDHCI</sequence>
<gene>
    <name evidence="2" type="ORF">OSTQU699_LOCUS2091</name>
</gene>
<dbReference type="EMBL" id="CAJHUC010000534">
    <property type="protein sequence ID" value="CAD7696730.1"/>
    <property type="molecule type" value="Genomic_DNA"/>
</dbReference>
<organism evidence="2 3">
    <name type="scientific">Ostreobium quekettii</name>
    <dbReference type="NCBI Taxonomy" id="121088"/>
    <lineage>
        <taxon>Eukaryota</taxon>
        <taxon>Viridiplantae</taxon>
        <taxon>Chlorophyta</taxon>
        <taxon>core chlorophytes</taxon>
        <taxon>Ulvophyceae</taxon>
        <taxon>TCBD clade</taxon>
        <taxon>Bryopsidales</taxon>
        <taxon>Ostreobineae</taxon>
        <taxon>Ostreobiaceae</taxon>
        <taxon>Ostreobium</taxon>
    </lineage>
</organism>
<keyword evidence="3" id="KW-1185">Reference proteome</keyword>
<feature type="region of interest" description="Disordered" evidence="1">
    <location>
        <begin position="19"/>
        <end position="41"/>
    </location>
</feature>
<dbReference type="Proteomes" id="UP000708148">
    <property type="component" value="Unassembled WGS sequence"/>
</dbReference>